<keyword evidence="2" id="KW-0813">Transport</keyword>
<organism evidence="11 12">
    <name type="scientific">Microbacterium dauci</name>
    <dbReference type="NCBI Taxonomy" id="3048008"/>
    <lineage>
        <taxon>Bacteria</taxon>
        <taxon>Bacillati</taxon>
        <taxon>Actinomycetota</taxon>
        <taxon>Actinomycetes</taxon>
        <taxon>Micrococcales</taxon>
        <taxon>Microbacteriaceae</taxon>
        <taxon>Microbacterium</taxon>
    </lineage>
</organism>
<keyword evidence="5" id="KW-0028">Amino-acid biosynthesis</keyword>
<name>A0ABT6ZD96_9MICO</name>
<keyword evidence="4" id="KW-0997">Cell inner membrane</keyword>
<dbReference type="PANTHER" id="PTHR37468">
    <property type="entry name" value="SULFATE TRANSPORTER CYSZ"/>
    <property type="match status" value="1"/>
</dbReference>
<evidence type="ECO:0000256" key="5">
    <source>
        <dbReference type="ARBA" id="ARBA00022605"/>
    </source>
</evidence>
<comment type="subcellular location">
    <subcellularLocation>
        <location evidence="1">Membrane</location>
        <topology evidence="1">Multi-pass membrane protein</topology>
    </subcellularLocation>
</comment>
<sequence>MREFFGGVGTLVRGFGYWRRTPGPMVRGLIPAGIVGLVMVAALVTLAAFLGTITEAVSPFADDWDDPWRQVVRVAIGTAIFGGAIVLAAVSFTALTLIVGEPFYDRVWRAVEADLGGAPADSDYGFWRSVRDGIGLVVRGILAAIAAGLVGLVPVVGGALGVVTAVFLTGWLLADELTSRALSARGIPSGERRRLVRGQRARALGFGVATQLCFMVPLGAVVTMPAAVAASTVLARRLLGDQPAERPGE</sequence>
<feature type="transmembrane region" description="Helical" evidence="10">
    <location>
        <begin position="203"/>
        <end position="228"/>
    </location>
</feature>
<keyword evidence="3" id="KW-1003">Cell membrane</keyword>
<feature type="transmembrane region" description="Helical" evidence="10">
    <location>
        <begin position="136"/>
        <end position="156"/>
    </location>
</feature>
<evidence type="ECO:0000256" key="6">
    <source>
        <dbReference type="ARBA" id="ARBA00022692"/>
    </source>
</evidence>
<dbReference type="InterPro" id="IPR050480">
    <property type="entry name" value="CysZ-like"/>
</dbReference>
<dbReference type="InterPro" id="IPR059112">
    <property type="entry name" value="CysZ/EI24"/>
</dbReference>
<comment type="caution">
    <text evidence="11">The sequence shown here is derived from an EMBL/GenBank/DDBJ whole genome shotgun (WGS) entry which is preliminary data.</text>
</comment>
<keyword evidence="12" id="KW-1185">Reference proteome</keyword>
<evidence type="ECO:0000256" key="4">
    <source>
        <dbReference type="ARBA" id="ARBA00022519"/>
    </source>
</evidence>
<evidence type="ECO:0000256" key="7">
    <source>
        <dbReference type="ARBA" id="ARBA00022989"/>
    </source>
</evidence>
<evidence type="ECO:0000313" key="12">
    <source>
        <dbReference type="Proteomes" id="UP001321481"/>
    </source>
</evidence>
<evidence type="ECO:0000256" key="8">
    <source>
        <dbReference type="ARBA" id="ARBA00023032"/>
    </source>
</evidence>
<evidence type="ECO:0000256" key="10">
    <source>
        <dbReference type="SAM" id="Phobius"/>
    </source>
</evidence>
<protein>
    <submittedName>
        <fullName evidence="11">EI24 domain-containing protein</fullName>
    </submittedName>
</protein>
<dbReference type="Pfam" id="PF07264">
    <property type="entry name" value="EI24"/>
    <property type="match status" value="1"/>
</dbReference>
<gene>
    <name evidence="11" type="ORF">QNI14_06660</name>
</gene>
<evidence type="ECO:0000256" key="1">
    <source>
        <dbReference type="ARBA" id="ARBA00004141"/>
    </source>
</evidence>
<evidence type="ECO:0000256" key="2">
    <source>
        <dbReference type="ARBA" id="ARBA00022448"/>
    </source>
</evidence>
<evidence type="ECO:0000256" key="9">
    <source>
        <dbReference type="ARBA" id="ARBA00023136"/>
    </source>
</evidence>
<reference evidence="11 12" key="1">
    <citation type="submission" date="2023-05" db="EMBL/GenBank/DDBJ databases">
        <title>Microbacterium dauci sp.nov., Isolated from Carrot Rhizosphere Soil.</title>
        <authorList>
            <person name="Xiao Z."/>
            <person name="Zheng J."/>
        </authorList>
    </citation>
    <scope>NUCLEOTIDE SEQUENCE [LARGE SCALE GENOMIC DNA]</scope>
    <source>
        <strain evidence="11 12">LX3-4</strain>
    </source>
</reference>
<keyword evidence="8" id="KW-0764">Sulfate transport</keyword>
<proteinExistence type="predicted"/>
<keyword evidence="6 10" id="KW-0812">Transmembrane</keyword>
<keyword evidence="9 10" id="KW-0472">Membrane</keyword>
<dbReference type="Proteomes" id="UP001321481">
    <property type="component" value="Unassembled WGS sequence"/>
</dbReference>
<keyword evidence="7 10" id="KW-1133">Transmembrane helix</keyword>
<accession>A0ABT6ZD96</accession>
<feature type="transmembrane region" description="Helical" evidence="10">
    <location>
        <begin position="74"/>
        <end position="99"/>
    </location>
</feature>
<evidence type="ECO:0000313" key="11">
    <source>
        <dbReference type="EMBL" id="MDJ1114129.1"/>
    </source>
</evidence>
<dbReference type="RefSeq" id="WP_283715702.1">
    <property type="nucleotide sequence ID" value="NZ_JASJND010000004.1"/>
</dbReference>
<feature type="transmembrane region" description="Helical" evidence="10">
    <location>
        <begin position="29"/>
        <end position="54"/>
    </location>
</feature>
<dbReference type="PANTHER" id="PTHR37468:SF1">
    <property type="entry name" value="SULFATE TRANSPORTER CYSZ"/>
    <property type="match status" value="1"/>
</dbReference>
<evidence type="ECO:0000256" key="3">
    <source>
        <dbReference type="ARBA" id="ARBA00022475"/>
    </source>
</evidence>
<dbReference type="EMBL" id="JASJND010000004">
    <property type="protein sequence ID" value="MDJ1114129.1"/>
    <property type="molecule type" value="Genomic_DNA"/>
</dbReference>